<dbReference type="KEGG" id="mass:CR152_01730"/>
<dbReference type="InterPro" id="IPR016181">
    <property type="entry name" value="Acyl_CoA_acyltransferase"/>
</dbReference>
<gene>
    <name evidence="4" type="ORF">CR152_01730</name>
</gene>
<dbReference type="Gene3D" id="3.40.630.30">
    <property type="match status" value="1"/>
</dbReference>
<keyword evidence="5" id="KW-1185">Reference proteome</keyword>
<name>A0A2D2DEG1_9BURK</name>
<keyword evidence="1 4" id="KW-0808">Transferase</keyword>
<organism evidence="4 5">
    <name type="scientific">Massilia violaceinigra</name>
    <dbReference type="NCBI Taxonomy" id="2045208"/>
    <lineage>
        <taxon>Bacteria</taxon>
        <taxon>Pseudomonadati</taxon>
        <taxon>Pseudomonadota</taxon>
        <taxon>Betaproteobacteria</taxon>
        <taxon>Burkholderiales</taxon>
        <taxon>Oxalobacteraceae</taxon>
        <taxon>Telluria group</taxon>
        <taxon>Massilia</taxon>
    </lineage>
</organism>
<protein>
    <submittedName>
        <fullName evidence="4">GNAT family N-acetyltransferase</fullName>
    </submittedName>
</protein>
<dbReference type="PROSITE" id="PS51186">
    <property type="entry name" value="GNAT"/>
    <property type="match status" value="1"/>
</dbReference>
<evidence type="ECO:0000313" key="4">
    <source>
        <dbReference type="EMBL" id="ATQ73368.1"/>
    </source>
</evidence>
<dbReference type="GO" id="GO:0016747">
    <property type="term" value="F:acyltransferase activity, transferring groups other than amino-acyl groups"/>
    <property type="evidence" value="ECO:0007669"/>
    <property type="project" value="InterPro"/>
</dbReference>
<feature type="domain" description="N-acetyltransferase" evidence="3">
    <location>
        <begin position="1"/>
        <end position="167"/>
    </location>
</feature>
<dbReference type="InterPro" id="IPR050832">
    <property type="entry name" value="Bact_Acetyltransf"/>
</dbReference>
<reference evidence="4" key="1">
    <citation type="submission" date="2017-10" db="EMBL/GenBank/DDBJ databases">
        <title>Massilia psychrophilum sp. nov., a novel purple-pigmented bacterium isolated from Tianshan glacier, Xinjiang Municipality, China.</title>
        <authorList>
            <person name="Wang H."/>
        </authorList>
    </citation>
    <scope>NUCLEOTIDE SEQUENCE [LARGE SCALE GENOMIC DNA]</scope>
    <source>
        <strain evidence="4">B2</strain>
    </source>
</reference>
<dbReference type="SUPFAM" id="SSF55729">
    <property type="entry name" value="Acyl-CoA N-acyltransferases (Nat)"/>
    <property type="match status" value="1"/>
</dbReference>
<dbReference type="RefSeq" id="WP_099873236.1">
    <property type="nucleotide sequence ID" value="NZ_CP024608.1"/>
</dbReference>
<dbReference type="CDD" id="cd04301">
    <property type="entry name" value="NAT_SF"/>
    <property type="match status" value="1"/>
</dbReference>
<accession>A0A2D2DEG1</accession>
<evidence type="ECO:0000313" key="5">
    <source>
        <dbReference type="Proteomes" id="UP000229897"/>
    </source>
</evidence>
<dbReference type="OrthoDB" id="9799092at2"/>
<dbReference type="PANTHER" id="PTHR43877">
    <property type="entry name" value="AMINOALKYLPHOSPHONATE N-ACETYLTRANSFERASE-RELATED-RELATED"/>
    <property type="match status" value="1"/>
</dbReference>
<evidence type="ECO:0000256" key="1">
    <source>
        <dbReference type="ARBA" id="ARBA00022679"/>
    </source>
</evidence>
<dbReference type="InterPro" id="IPR000182">
    <property type="entry name" value="GNAT_dom"/>
</dbReference>
<evidence type="ECO:0000256" key="2">
    <source>
        <dbReference type="ARBA" id="ARBA00023315"/>
    </source>
</evidence>
<dbReference type="AlphaFoldDB" id="A0A2D2DEG1"/>
<sequence>MHIRRLVPSDASAFQSLRLASLQECPSAFSSSYEEECDTPLSTIEAHMAPDSGRNRFGAFDGAELVGIVGVGRESAPKLRHKGFVRGMVVAPAWRNKGVGRQLLAHALAFADAMHGLRQVTLTLTAGNAAALALYESMGFRQFGHEPRALCVDGVFYDDVYMLRDVGAG</sequence>
<keyword evidence="2" id="KW-0012">Acyltransferase</keyword>
<evidence type="ECO:0000259" key="3">
    <source>
        <dbReference type="PROSITE" id="PS51186"/>
    </source>
</evidence>
<dbReference type="EMBL" id="CP024608">
    <property type="protein sequence ID" value="ATQ73368.1"/>
    <property type="molecule type" value="Genomic_DNA"/>
</dbReference>
<dbReference type="Pfam" id="PF00583">
    <property type="entry name" value="Acetyltransf_1"/>
    <property type="match status" value="1"/>
</dbReference>
<proteinExistence type="predicted"/>
<dbReference type="Proteomes" id="UP000229897">
    <property type="component" value="Chromosome"/>
</dbReference>
<dbReference type="PANTHER" id="PTHR43877:SF1">
    <property type="entry name" value="ACETYLTRANSFERASE"/>
    <property type="match status" value="1"/>
</dbReference>